<reference evidence="2 4" key="2">
    <citation type="submission" date="2019-09" db="EMBL/GenBank/DDBJ databases">
        <title>A bacterium isolated from glacier soil.</title>
        <authorList>
            <person name="Liu Q."/>
        </authorList>
    </citation>
    <scope>NUCLEOTIDE SEQUENCE [LARGE SCALE GENOMIC DNA]</scope>
    <source>
        <strain evidence="2 4">MDT1-10-3</strain>
    </source>
</reference>
<dbReference type="OrthoDB" id="893843at2"/>
<protein>
    <recommendedName>
        <fullName evidence="6">DUF4168 domain-containing protein</fullName>
    </recommendedName>
</protein>
<gene>
    <name evidence="3" type="ORF">ACD591_12815</name>
    <name evidence="2" type="ORF">FOE74_01260</name>
</gene>
<dbReference type="Proteomes" id="UP000323866">
    <property type="component" value="Unassembled WGS sequence"/>
</dbReference>
<feature type="chain" id="PRO_5024347462" description="DUF4168 domain-containing protein" evidence="1">
    <location>
        <begin position="28"/>
        <end position="130"/>
    </location>
</feature>
<evidence type="ECO:0000256" key="1">
    <source>
        <dbReference type="SAM" id="SignalP"/>
    </source>
</evidence>
<organism evidence="2 4">
    <name type="scientific">Rufibacter glacialis</name>
    <dbReference type="NCBI Taxonomy" id="1259555"/>
    <lineage>
        <taxon>Bacteria</taxon>
        <taxon>Pseudomonadati</taxon>
        <taxon>Bacteroidota</taxon>
        <taxon>Cytophagia</taxon>
        <taxon>Cytophagales</taxon>
        <taxon>Hymenobacteraceae</taxon>
        <taxon>Rufibacter</taxon>
    </lineage>
</organism>
<reference evidence="2 4" key="1">
    <citation type="submission" date="2019-07" db="EMBL/GenBank/DDBJ databases">
        <authorList>
            <person name="Qu J.-H."/>
        </authorList>
    </citation>
    <scope>NUCLEOTIDE SEQUENCE [LARGE SCALE GENOMIC DNA]</scope>
    <source>
        <strain evidence="2 4">MDT1-10-3</strain>
    </source>
</reference>
<dbReference type="EMBL" id="JBGOGF010000006">
    <property type="protein sequence ID" value="MFA1772174.1"/>
    <property type="molecule type" value="Genomic_DNA"/>
</dbReference>
<keyword evidence="5" id="KW-1185">Reference proteome</keyword>
<reference evidence="3 5" key="3">
    <citation type="submission" date="2024-08" db="EMBL/GenBank/DDBJ databases">
        <authorList>
            <person name="Wei W."/>
        </authorList>
    </citation>
    <scope>NUCLEOTIDE SEQUENCE [LARGE SCALE GENOMIC DNA]</scope>
    <source>
        <strain evidence="3 5">XU2</strain>
    </source>
</reference>
<dbReference type="AlphaFoldDB" id="A0A5M8QR84"/>
<evidence type="ECO:0000313" key="3">
    <source>
        <dbReference type="EMBL" id="MFA1772174.1"/>
    </source>
</evidence>
<keyword evidence="1" id="KW-0732">Signal</keyword>
<evidence type="ECO:0000313" key="5">
    <source>
        <dbReference type="Proteomes" id="UP001570846"/>
    </source>
</evidence>
<proteinExistence type="predicted"/>
<dbReference type="Proteomes" id="UP001570846">
    <property type="component" value="Unassembled WGS sequence"/>
</dbReference>
<comment type="caution">
    <text evidence="2">The sequence shown here is derived from an EMBL/GenBank/DDBJ whole genome shotgun (WGS) entry which is preliminary data.</text>
</comment>
<accession>A0A5M8QR84</accession>
<evidence type="ECO:0000313" key="2">
    <source>
        <dbReference type="EMBL" id="KAA6437156.1"/>
    </source>
</evidence>
<feature type="signal peptide" evidence="1">
    <location>
        <begin position="1"/>
        <end position="27"/>
    </location>
</feature>
<sequence length="130" mass="14441">MKNFFFTLCFVVALVLNAAAQTGPANPAVDKTSSSVSRLMMQSIGLNESEYIRVKALNQERLTKAAEVAKMYGSDAEMRDARLSEIESGFEAELFKILNSRQVEAYSEFKTKPEGNFLSMVQQVTKTGKN</sequence>
<dbReference type="RefSeq" id="WP_149096796.1">
    <property type="nucleotide sequence ID" value="NZ_BMMG01000001.1"/>
</dbReference>
<dbReference type="EMBL" id="VKKZ01000010">
    <property type="protein sequence ID" value="KAA6437156.1"/>
    <property type="molecule type" value="Genomic_DNA"/>
</dbReference>
<evidence type="ECO:0000313" key="4">
    <source>
        <dbReference type="Proteomes" id="UP000323866"/>
    </source>
</evidence>
<name>A0A5M8QR84_9BACT</name>
<evidence type="ECO:0008006" key="6">
    <source>
        <dbReference type="Google" id="ProtNLM"/>
    </source>
</evidence>